<dbReference type="Gene3D" id="3.40.50.10190">
    <property type="entry name" value="BRCT domain"/>
    <property type="match status" value="2"/>
</dbReference>
<dbReference type="Proteomes" id="UP001249851">
    <property type="component" value="Unassembled WGS sequence"/>
</dbReference>
<feature type="compositionally biased region" description="Basic and acidic residues" evidence="1">
    <location>
        <begin position="240"/>
        <end position="251"/>
    </location>
</feature>
<dbReference type="PANTHER" id="PTHR11370">
    <property type="entry name" value="DNA-REPAIR PROTEIN XRCC1"/>
    <property type="match status" value="1"/>
</dbReference>
<reference evidence="3" key="1">
    <citation type="journal article" date="2023" name="G3 (Bethesda)">
        <title>Whole genome assembly and annotation of the endangered Caribbean coral Acropora cervicornis.</title>
        <authorList>
            <person name="Selwyn J.D."/>
            <person name="Vollmer S.V."/>
        </authorList>
    </citation>
    <scope>NUCLEOTIDE SEQUENCE</scope>
    <source>
        <strain evidence="3">K2</strain>
    </source>
</reference>
<dbReference type="Pfam" id="PF01834">
    <property type="entry name" value="XRCC1_N"/>
    <property type="match status" value="1"/>
</dbReference>
<evidence type="ECO:0000313" key="3">
    <source>
        <dbReference type="EMBL" id="KAK2573561.1"/>
    </source>
</evidence>
<dbReference type="GO" id="GO:0005634">
    <property type="term" value="C:nucleus"/>
    <property type="evidence" value="ECO:0007669"/>
    <property type="project" value="InterPro"/>
</dbReference>
<feature type="region of interest" description="Disordered" evidence="1">
    <location>
        <begin position="240"/>
        <end position="332"/>
    </location>
</feature>
<dbReference type="Gene3D" id="2.60.120.260">
    <property type="entry name" value="Galactose-binding domain-like"/>
    <property type="match status" value="1"/>
</dbReference>
<dbReference type="GO" id="GO:0006284">
    <property type="term" value="P:base-excision repair"/>
    <property type="evidence" value="ECO:0007669"/>
    <property type="project" value="TreeGrafter"/>
</dbReference>
<dbReference type="InterPro" id="IPR008979">
    <property type="entry name" value="Galactose-bd-like_sf"/>
</dbReference>
<feature type="compositionally biased region" description="Basic and acidic residues" evidence="1">
    <location>
        <begin position="260"/>
        <end position="275"/>
    </location>
</feature>
<dbReference type="FunFam" id="3.40.50.10190:FF:000012">
    <property type="entry name" value="X-ray repair cross complementing 1"/>
    <property type="match status" value="1"/>
</dbReference>
<evidence type="ECO:0000259" key="2">
    <source>
        <dbReference type="PROSITE" id="PS50172"/>
    </source>
</evidence>
<feature type="compositionally biased region" description="Low complexity" evidence="1">
    <location>
        <begin position="535"/>
        <end position="546"/>
    </location>
</feature>
<dbReference type="FunFam" id="2.60.120.260:FF:000025">
    <property type="entry name" value="DNA repair protein XRCC1 isoform X1"/>
    <property type="match status" value="1"/>
</dbReference>
<feature type="compositionally biased region" description="Basic and acidic residues" evidence="1">
    <location>
        <begin position="496"/>
        <end position="507"/>
    </location>
</feature>
<sequence>MPLIRPRHVLSFSSEDVAQPAQNMLKSETYRKWRCATGGEKQASVILELERATQIHSIHIGNNGSALVEVLVGRSSWSADEHYQVLLVASSFMSPSESKSFTNTNRVRIFGPDKLSKPVAAQKWDRIKLVCTQPFNKNEQYGLSFVNLHSPPEDLDGDPEEAVASPSLPASSKRLGRFTLNDDSDSEEKKRMSSGSLFFKKFKKKSSPPALSMAAEVRAASIATGSSDDKKVGTASIVRDVRQSGAKERQPVARGGQTPVRDRSTVIKSKVDNADVKASAKCGENEAKRRSSEGSKRKFEDSPKETKSKGRSPPPTKRKRGSPSRNDGGSVPLHEIMKGVVFVLSGFVNPERGNLRDKALQMGAQYKQDWNRECTHLVCAFANTPKFNRVKGLGLDIATCDDRVSHSGIPTTVKEKSSPRNGSLTLLRRVNACLLGSDSSSSAESSNEEEVQRKRTSIAQDATTSNKNHTRTENENPSPEREKRPIGNTDQIPAPDTKREEPQKSTEIDNIYGGSTDEEDFGKGSPTAKKNEVIDPSSLPDTSPSDPDTEDELRRVQNKRGQPDRGDDDDIFGGQTEGEEEEARKKESADDVSSGSDGELPLLPDFFSHKHFLLYGEIGAKTRRLLIRYITAYNGTLEEYMSDSVEFVITDEDWDQNFDEALKENASLAFVRPKWIIVCHEKGALVPCQPYIVAPS</sequence>
<dbReference type="Pfam" id="PF16589">
    <property type="entry name" value="BRCT_2"/>
    <property type="match status" value="1"/>
</dbReference>
<dbReference type="SMART" id="SM00292">
    <property type="entry name" value="BRCT"/>
    <property type="match status" value="2"/>
</dbReference>
<feature type="domain" description="BRCT" evidence="2">
    <location>
        <begin position="332"/>
        <end position="397"/>
    </location>
</feature>
<name>A0AAD9R684_ACRCE</name>
<feature type="region of interest" description="Disordered" evidence="1">
    <location>
        <begin position="437"/>
        <end position="597"/>
    </location>
</feature>
<keyword evidence="4" id="KW-1185">Reference proteome</keyword>
<dbReference type="InterPro" id="IPR036420">
    <property type="entry name" value="BRCT_dom_sf"/>
</dbReference>
<accession>A0AAD9R684</accession>
<feature type="region of interest" description="Disordered" evidence="1">
    <location>
        <begin position="402"/>
        <end position="422"/>
    </location>
</feature>
<dbReference type="GO" id="GO:0000012">
    <property type="term" value="P:single strand break repair"/>
    <property type="evidence" value="ECO:0007669"/>
    <property type="project" value="InterPro"/>
</dbReference>
<dbReference type="SUPFAM" id="SSF52113">
    <property type="entry name" value="BRCT domain"/>
    <property type="match status" value="2"/>
</dbReference>
<comment type="caution">
    <text evidence="3">The sequence shown here is derived from an EMBL/GenBank/DDBJ whole genome shotgun (WGS) entry which is preliminary data.</text>
</comment>
<feature type="region of interest" description="Disordered" evidence="1">
    <location>
        <begin position="149"/>
        <end position="193"/>
    </location>
</feature>
<gene>
    <name evidence="3" type="ORF">P5673_001230</name>
</gene>
<dbReference type="AlphaFoldDB" id="A0AAD9R684"/>
<feature type="compositionally biased region" description="Basic and acidic residues" evidence="1">
    <location>
        <begin position="283"/>
        <end position="308"/>
    </location>
</feature>
<proteinExistence type="predicted"/>
<evidence type="ECO:0000256" key="1">
    <source>
        <dbReference type="SAM" id="MobiDB-lite"/>
    </source>
</evidence>
<dbReference type="PANTHER" id="PTHR11370:SF5">
    <property type="entry name" value="DNA REPAIR PROTEIN XRCC1"/>
    <property type="match status" value="1"/>
</dbReference>
<dbReference type="SUPFAM" id="SSF49785">
    <property type="entry name" value="Galactose-binding domain-like"/>
    <property type="match status" value="1"/>
</dbReference>
<dbReference type="CDD" id="cd17707">
    <property type="entry name" value="BRCT_XRCC1_rpt2"/>
    <property type="match status" value="1"/>
</dbReference>
<feature type="domain" description="BRCT" evidence="2">
    <location>
        <begin position="602"/>
        <end position="693"/>
    </location>
</feature>
<reference evidence="3" key="2">
    <citation type="journal article" date="2023" name="Science">
        <title>Genomic signatures of disease resistance in endangered staghorn corals.</title>
        <authorList>
            <person name="Vollmer S.V."/>
            <person name="Selwyn J.D."/>
            <person name="Despard B.A."/>
            <person name="Roesel C.L."/>
        </authorList>
    </citation>
    <scope>NUCLEOTIDE SEQUENCE</scope>
    <source>
        <strain evidence="3">K2</strain>
    </source>
</reference>
<dbReference type="InterPro" id="IPR001357">
    <property type="entry name" value="BRCT_dom"/>
</dbReference>
<dbReference type="PROSITE" id="PS50172">
    <property type="entry name" value="BRCT"/>
    <property type="match status" value="2"/>
</dbReference>
<evidence type="ECO:0000313" key="4">
    <source>
        <dbReference type="Proteomes" id="UP001249851"/>
    </source>
</evidence>
<dbReference type="InterPro" id="IPR002706">
    <property type="entry name" value="Xrcc1_N"/>
</dbReference>
<dbReference type="Pfam" id="PF12738">
    <property type="entry name" value="PTCB-BRCT"/>
    <property type="match status" value="1"/>
</dbReference>
<dbReference type="EMBL" id="JARQWQ010000002">
    <property type="protein sequence ID" value="KAK2573561.1"/>
    <property type="molecule type" value="Genomic_DNA"/>
</dbReference>
<protein>
    <submittedName>
        <fullName evidence="3">DNA repair protein XRCC1</fullName>
    </submittedName>
</protein>
<dbReference type="GO" id="GO:0003684">
    <property type="term" value="F:damaged DNA binding"/>
    <property type="evidence" value="ECO:0007669"/>
    <property type="project" value="InterPro"/>
</dbReference>
<feature type="compositionally biased region" description="Basic and acidic residues" evidence="1">
    <location>
        <begin position="470"/>
        <end position="485"/>
    </location>
</feature>
<feature type="compositionally biased region" description="Polar residues" evidence="1">
    <location>
        <begin position="457"/>
        <end position="467"/>
    </location>
</feature>
<feature type="compositionally biased region" description="Acidic residues" evidence="1">
    <location>
        <begin position="566"/>
        <end position="581"/>
    </location>
</feature>
<organism evidence="3 4">
    <name type="scientific">Acropora cervicornis</name>
    <name type="common">Staghorn coral</name>
    <dbReference type="NCBI Taxonomy" id="6130"/>
    <lineage>
        <taxon>Eukaryota</taxon>
        <taxon>Metazoa</taxon>
        <taxon>Cnidaria</taxon>
        <taxon>Anthozoa</taxon>
        <taxon>Hexacorallia</taxon>
        <taxon>Scleractinia</taxon>
        <taxon>Astrocoeniina</taxon>
        <taxon>Acroporidae</taxon>
        <taxon>Acropora</taxon>
    </lineage>
</organism>